<gene>
    <name evidence="1" type="ORF">AN396_09540</name>
</gene>
<dbReference type="EMBL" id="LJDB01000074">
    <property type="protein sequence ID" value="ONI38989.1"/>
    <property type="molecule type" value="Genomic_DNA"/>
</dbReference>
<name>A0ACC8X9U2_9FIRM</name>
<organism evidence="1 2">
    <name type="scientific">Candidatus Epulonipiscium fishelsonii</name>
    <dbReference type="NCBI Taxonomy" id="77094"/>
    <lineage>
        <taxon>Bacteria</taxon>
        <taxon>Bacillati</taxon>
        <taxon>Bacillota</taxon>
        <taxon>Clostridia</taxon>
        <taxon>Lachnospirales</taxon>
        <taxon>Lachnospiraceae</taxon>
        <taxon>Candidatus Epulonipiscium</taxon>
    </lineage>
</organism>
<keyword evidence="2" id="KW-1185">Reference proteome</keyword>
<keyword evidence="1" id="KW-0670">Pyruvate</keyword>
<evidence type="ECO:0000313" key="1">
    <source>
        <dbReference type="EMBL" id="ONI38989.1"/>
    </source>
</evidence>
<protein>
    <submittedName>
        <fullName evidence="1">Pyruvate formate-lyase 1-activating enzyme</fullName>
    </submittedName>
</protein>
<comment type="caution">
    <text evidence="1">The sequence shown here is derived from an EMBL/GenBank/DDBJ whole genome shotgun (WGS) entry which is preliminary data.</text>
</comment>
<sequence length="258" mass="29329">MKGIIHSVETCGTVDGPGIRYVLFMQGCNLRCQYCHNPDTWKLTDGKEMDTEILIKEIVKYKPYMKSSGGGVTISGGEPLLQPEFVADLLKKCKKHGIHTAIDTSGFIAIEKAKPVLDYLDLVLLDIKSFNPEIYKDLTSVSVDPTLKFAKYLNERNIPIWIRYVLVPNITDNPKDINNLAKFLTTLNNVERIDVLPFHKMGEFKWEALGYEYKLKDISEPTQKSVTDAKNIFKKYNLPIYGLTDITENEFVKDNSVV</sequence>
<dbReference type="Proteomes" id="UP000188605">
    <property type="component" value="Unassembled WGS sequence"/>
</dbReference>
<proteinExistence type="predicted"/>
<accession>A0ACC8X9U2</accession>
<reference evidence="1" key="1">
    <citation type="submission" date="2016-08" db="EMBL/GenBank/DDBJ databases">
        <authorList>
            <person name="Ngugi D.K."/>
            <person name="Miyake S."/>
            <person name="Stingl U."/>
        </authorList>
    </citation>
    <scope>NUCLEOTIDE SEQUENCE</scope>
    <source>
        <strain evidence="1">SCG-B11WGA-EpuloA1</strain>
    </source>
</reference>
<evidence type="ECO:0000313" key="2">
    <source>
        <dbReference type="Proteomes" id="UP000188605"/>
    </source>
</evidence>